<reference evidence="2" key="1">
    <citation type="submission" date="2020-04" db="EMBL/GenBank/DDBJ databases">
        <authorList>
            <person name="Chiriac C."/>
            <person name="Salcher M."/>
            <person name="Ghai R."/>
            <person name="Kavagutti S V."/>
        </authorList>
    </citation>
    <scope>NUCLEOTIDE SEQUENCE</scope>
</reference>
<gene>
    <name evidence="2" type="ORF">UFOVP841_18</name>
</gene>
<sequence>MATRSLTRLRDERNKTNTEILGKEQLIARLPNPDSNEGLILRGQVAQLRELIDQLDDEIAKADVLEKKRTKKTNWASEQPLVDDAIDRNFMGYIAPIDQFIYCKDYGAGQSNVQFKMFHGSRIIRIMNKLTGSTISSRDPNEMIDYFENRGKTYLDITASFNTSKWNDQQVYNKMSIIRDQWLKPDYANADQYDQRFDILLNTVCGGKAENIEHLERWVAFKYLYPEKNANTPNIDLGGNPGGNGKGRFVEVLKTIFTPTCVIQAHKEELEKFNANWEMAVILYYDEPEEKELAASKLKQATGAEDMRIEKKGIDATMADRNYNFVFMSNNQQGVVKLSGGSDGGEDRRYSVINTNLVLFDELTQFGMNQRDALDWLNELAQQLVKDAAAVSQWLAHIILKHSAHTMTVLPALHGEDYQKRFETQKEPLTQAFDKIMPVFVKNGMIPQGLLTELCRVLTDNDKHKDHNVRDKFENYLRRNKVDCEVLERTRYNILWQGDEQKELQQKIIVVRGSKQREFEWSTISSKRYQNNPVTDALRIEHLTV</sequence>
<dbReference type="EMBL" id="LR796784">
    <property type="protein sequence ID" value="CAB4166027.1"/>
    <property type="molecule type" value="Genomic_DNA"/>
</dbReference>
<dbReference type="InterPro" id="IPR045455">
    <property type="entry name" value="NrS-1_pol-like_helicase"/>
</dbReference>
<feature type="domain" description="NrS-1 polymerase-like helicase" evidence="1">
    <location>
        <begin position="238"/>
        <end position="349"/>
    </location>
</feature>
<name>A0A6J5P413_9CAUD</name>
<proteinExistence type="predicted"/>
<evidence type="ECO:0000259" key="1">
    <source>
        <dbReference type="Pfam" id="PF19263"/>
    </source>
</evidence>
<organism evidence="2">
    <name type="scientific">uncultured Caudovirales phage</name>
    <dbReference type="NCBI Taxonomy" id="2100421"/>
    <lineage>
        <taxon>Viruses</taxon>
        <taxon>Duplodnaviria</taxon>
        <taxon>Heunggongvirae</taxon>
        <taxon>Uroviricota</taxon>
        <taxon>Caudoviricetes</taxon>
        <taxon>Peduoviridae</taxon>
        <taxon>Maltschvirus</taxon>
        <taxon>Maltschvirus maltsch</taxon>
    </lineage>
</organism>
<protein>
    <recommendedName>
        <fullName evidence="1">NrS-1 polymerase-like helicase domain-containing protein</fullName>
    </recommendedName>
</protein>
<dbReference type="Pfam" id="PF19263">
    <property type="entry name" value="DUF5906"/>
    <property type="match status" value="1"/>
</dbReference>
<evidence type="ECO:0000313" key="2">
    <source>
        <dbReference type="EMBL" id="CAB4166027.1"/>
    </source>
</evidence>
<accession>A0A6J5P413</accession>